<dbReference type="Proteomes" id="UP000018208">
    <property type="component" value="Unassembled WGS sequence"/>
</dbReference>
<dbReference type="EMBL" id="AUWU02000007">
    <property type="protein sequence ID" value="KAH0570492.1"/>
    <property type="molecule type" value="Genomic_DNA"/>
</dbReference>
<sequence length="514" mass="59470">MKVGIIIEDMDHLDIISLPNSTIYTADSFIYTTNTNILNLAQLDFQANDVIILINPSQILSTNDLHPFIIQIDFQLNILTVLTNPKLSTVPLIISLDDDVLTVKISENFAAPKQPCEIAYHDIEFLQYDDQTVVFTPIQQQEDALKLAFQGIRLPLDQEWNYFQLNDYPNIQQQVIGRKLQINGARGQFYRNELQQDYYYCEEKSVFSLAERIIAFKDSVHHARISYSLIKCERSKSQLIYCDDSNIQEMQKCEKLTIFGSQSLIKIQKNITPKFGKSLLSRIEKFPCFESCVVNTHPYHSSHAAVWAKEMADDIILMTEQKLEQSHNFLKFIDFWPDFFDFYFKKEVDSLVQLDIFQNEKIMPVYVKREIFLQDIGDISGGIKTRQLLYKFRCEQFSIALDSYEYEIGVQFQEFNSDFSFISQNLSCFYKLFEFNYEKMPPCDPNEWKSLNISAKTVGQLVEILEKQGIGISSLFSSVGKFLWPGSSNTQLSPGMEIVIDTEDGEELPNVIIE</sequence>
<proteinExistence type="predicted"/>
<dbReference type="VEuPathDB" id="GiardiaDB:SS50377_26772"/>
<keyword evidence="3" id="KW-1185">Reference proteome</keyword>
<reference evidence="1 2" key="1">
    <citation type="journal article" date="2014" name="PLoS Genet.">
        <title>The Genome of Spironucleus salmonicida Highlights a Fish Pathogen Adapted to Fluctuating Environments.</title>
        <authorList>
            <person name="Xu F."/>
            <person name="Jerlstrom-Hultqvist J."/>
            <person name="Einarsson E."/>
            <person name="Astvaldsson A."/>
            <person name="Svard S.G."/>
            <person name="Andersson J.O."/>
        </authorList>
    </citation>
    <scope>NUCLEOTIDE SEQUENCE</scope>
    <source>
        <strain evidence="2">ATCC 50377</strain>
    </source>
</reference>
<evidence type="ECO:0000313" key="1">
    <source>
        <dbReference type="EMBL" id="EST49241.1"/>
    </source>
</evidence>
<protein>
    <submittedName>
        <fullName evidence="1">Uncharacterized protein</fullName>
    </submittedName>
</protein>
<evidence type="ECO:0000313" key="3">
    <source>
        <dbReference type="Proteomes" id="UP000018208"/>
    </source>
</evidence>
<dbReference type="AlphaFoldDB" id="V6LZR7"/>
<evidence type="ECO:0000313" key="2">
    <source>
        <dbReference type="EMBL" id="KAH0570492.1"/>
    </source>
</evidence>
<organism evidence="1">
    <name type="scientific">Spironucleus salmonicida</name>
    <dbReference type="NCBI Taxonomy" id="348837"/>
    <lineage>
        <taxon>Eukaryota</taxon>
        <taxon>Metamonada</taxon>
        <taxon>Diplomonadida</taxon>
        <taxon>Hexamitidae</taxon>
        <taxon>Hexamitinae</taxon>
        <taxon>Spironucleus</taxon>
    </lineage>
</organism>
<name>V6LZR7_9EUKA</name>
<reference evidence="2" key="2">
    <citation type="submission" date="2020-12" db="EMBL/GenBank/DDBJ databases">
        <title>New Spironucleus salmonicida genome in near-complete chromosomes.</title>
        <authorList>
            <person name="Xu F."/>
            <person name="Kurt Z."/>
            <person name="Jimenez-Gonzalez A."/>
            <person name="Astvaldsson A."/>
            <person name="Andersson J.O."/>
            <person name="Svard S.G."/>
        </authorList>
    </citation>
    <scope>NUCLEOTIDE SEQUENCE</scope>
    <source>
        <strain evidence="2">ATCC 50377</strain>
    </source>
</reference>
<gene>
    <name evidence="1" type="ORF">SS50377_10461</name>
    <name evidence="2" type="ORF">SS50377_26772</name>
</gene>
<accession>V6LZR7</accession>
<dbReference type="EMBL" id="KI545953">
    <property type="protein sequence ID" value="EST49241.1"/>
    <property type="molecule type" value="Genomic_DNA"/>
</dbReference>